<evidence type="ECO:0000313" key="3">
    <source>
        <dbReference type="Proteomes" id="UP000033725"/>
    </source>
</evidence>
<reference evidence="2 3" key="1">
    <citation type="submission" date="2015-02" db="EMBL/GenBank/DDBJ databases">
        <title>Draft genome sequences of ten Microbacterium spp. with emphasis on heavy metal contaminated environments.</title>
        <authorList>
            <person name="Corretto E."/>
        </authorList>
    </citation>
    <scope>NUCLEOTIDE SEQUENCE [LARGE SCALE GENOMIC DNA]</scope>
    <source>
        <strain evidence="2 3">BEL163</strain>
    </source>
</reference>
<dbReference type="SUPFAM" id="SSF56112">
    <property type="entry name" value="Protein kinase-like (PK-like)"/>
    <property type="match status" value="1"/>
</dbReference>
<dbReference type="InterPro" id="IPR011009">
    <property type="entry name" value="Kinase-like_dom_sf"/>
</dbReference>
<dbReference type="Gene3D" id="3.90.1200.10">
    <property type="match status" value="1"/>
</dbReference>
<dbReference type="AlphaFoldDB" id="A0A0F0KJ01"/>
<evidence type="ECO:0000313" key="2">
    <source>
        <dbReference type="EMBL" id="KJL20419.1"/>
    </source>
</evidence>
<accession>A0A0F0KJ01</accession>
<name>A0A0F0KJ01_9MICO</name>
<dbReference type="Pfam" id="PF01636">
    <property type="entry name" value="APH"/>
    <property type="match status" value="1"/>
</dbReference>
<organism evidence="2 3">
    <name type="scientific">Microbacterium oxydans</name>
    <dbReference type="NCBI Taxonomy" id="82380"/>
    <lineage>
        <taxon>Bacteria</taxon>
        <taxon>Bacillati</taxon>
        <taxon>Actinomycetota</taxon>
        <taxon>Actinomycetes</taxon>
        <taxon>Micrococcales</taxon>
        <taxon>Microbacteriaceae</taxon>
        <taxon>Microbacterium</taxon>
    </lineage>
</organism>
<proteinExistence type="predicted"/>
<evidence type="ECO:0000259" key="1">
    <source>
        <dbReference type="Pfam" id="PF01636"/>
    </source>
</evidence>
<dbReference type="InterPro" id="IPR002575">
    <property type="entry name" value="Aminoglycoside_PTrfase"/>
</dbReference>
<protein>
    <recommendedName>
        <fullName evidence="1">Aminoglycoside phosphotransferase domain-containing protein</fullName>
    </recommendedName>
</protein>
<dbReference type="PANTHER" id="PTHR21310:SF15">
    <property type="entry name" value="AMINOGLYCOSIDE PHOSPHOTRANSFERASE DOMAIN-CONTAINING PROTEIN"/>
    <property type="match status" value="1"/>
</dbReference>
<sequence>MDVNGIVRDRFGCDAVIERTFEGFYATVYLVSLEGGEQRILKCFHRSGIAEREAAALTRLAQSSPPALAVPSVLDVGQEGDRELIVQSFVPGQPVPEVLSFLGGSGQASDALAEQIIDVVEHWHSRVGESFEDRQGARHARFVDSFLADIGSLVGWLQEDETIGPDVRCRILDTVPLVPTLLHPLRDDPAVFIHDDCHAGNFLADPVSGHLTGVIDPGQARYTHRELDLFHLADAAPELRLWDRAVARRPIATGGEVRRRLFSIWDDVMHARASGWRDDAWFARKLDALDSSLCDAPMVTE</sequence>
<feature type="domain" description="Aminoglycoside phosphotransferase" evidence="1">
    <location>
        <begin position="23"/>
        <end position="251"/>
    </location>
</feature>
<dbReference type="PANTHER" id="PTHR21310">
    <property type="entry name" value="AMINOGLYCOSIDE PHOSPHOTRANSFERASE-RELATED-RELATED"/>
    <property type="match status" value="1"/>
</dbReference>
<dbReference type="Proteomes" id="UP000033725">
    <property type="component" value="Unassembled WGS sequence"/>
</dbReference>
<gene>
    <name evidence="2" type="ORF">RN51_02636</name>
</gene>
<comment type="caution">
    <text evidence="2">The sequence shown here is derived from an EMBL/GenBank/DDBJ whole genome shotgun (WGS) entry which is preliminary data.</text>
</comment>
<dbReference type="EMBL" id="JYIV01000028">
    <property type="protein sequence ID" value="KJL20419.1"/>
    <property type="molecule type" value="Genomic_DNA"/>
</dbReference>
<dbReference type="PATRIC" id="fig|82380.10.peg.2648"/>
<dbReference type="InterPro" id="IPR051678">
    <property type="entry name" value="AGP_Transferase"/>
</dbReference>